<dbReference type="Proteomes" id="UP000557717">
    <property type="component" value="Unassembled WGS sequence"/>
</dbReference>
<feature type="domain" description="Bacteriophage/plasmid primase P4 C-terminal" evidence="1">
    <location>
        <begin position="13"/>
        <end position="107"/>
    </location>
</feature>
<dbReference type="RefSeq" id="WP_184017716.1">
    <property type="nucleotide sequence ID" value="NZ_JACHFD010000007.1"/>
</dbReference>
<proteinExistence type="predicted"/>
<evidence type="ECO:0000313" key="2">
    <source>
        <dbReference type="EMBL" id="MBB5351497.1"/>
    </source>
</evidence>
<keyword evidence="3" id="KW-1185">Reference proteome</keyword>
<accession>A0A840UZF5</accession>
<dbReference type="AlphaFoldDB" id="A0A840UZF5"/>
<reference evidence="2 3" key="1">
    <citation type="submission" date="2020-08" db="EMBL/GenBank/DDBJ databases">
        <title>Genomic Encyclopedia of Type Strains, Phase IV (KMG-IV): sequencing the most valuable type-strain genomes for metagenomic binning, comparative biology and taxonomic classification.</title>
        <authorList>
            <person name="Goeker M."/>
        </authorList>
    </citation>
    <scope>NUCLEOTIDE SEQUENCE [LARGE SCALE GENOMIC DNA]</scope>
    <source>
        <strain evidence="2 3">YC6886</strain>
    </source>
</reference>
<evidence type="ECO:0000313" key="3">
    <source>
        <dbReference type="Proteomes" id="UP000557717"/>
    </source>
</evidence>
<comment type="caution">
    <text evidence="2">The sequence shown here is derived from an EMBL/GenBank/DDBJ whole genome shotgun (WGS) entry which is preliminary data.</text>
</comment>
<dbReference type="InterPro" id="IPR014818">
    <property type="entry name" value="Phage/plasmid_primase_P4_C"/>
</dbReference>
<protein>
    <submittedName>
        <fullName evidence="2">Phage/plasmid-associated DNA primase</fullName>
    </submittedName>
</protein>
<evidence type="ECO:0000259" key="1">
    <source>
        <dbReference type="Pfam" id="PF08706"/>
    </source>
</evidence>
<organism evidence="2 3">
    <name type="scientific">Haloferula luteola</name>
    <dbReference type="NCBI Taxonomy" id="595692"/>
    <lineage>
        <taxon>Bacteria</taxon>
        <taxon>Pseudomonadati</taxon>
        <taxon>Verrucomicrobiota</taxon>
        <taxon>Verrucomicrobiia</taxon>
        <taxon>Verrucomicrobiales</taxon>
        <taxon>Verrucomicrobiaceae</taxon>
        <taxon>Haloferula</taxon>
    </lineage>
</organism>
<name>A0A840UZF5_9BACT</name>
<dbReference type="Pfam" id="PF08706">
    <property type="entry name" value="D5_N"/>
    <property type="match status" value="1"/>
</dbReference>
<gene>
    <name evidence="2" type="ORF">HNR46_001734</name>
</gene>
<sequence length="109" mass="12028">MRSSVPILFWEAIAQFERAAIESDVETKDQLKDRKKKKDGLAGFAGKLNGMRYAKEVEANATVLAEFRATRQDFDADPKLLVIENGTVDFGSLQVGEHDPRAMATVKAG</sequence>
<dbReference type="EMBL" id="JACHFD010000007">
    <property type="protein sequence ID" value="MBB5351497.1"/>
    <property type="molecule type" value="Genomic_DNA"/>
</dbReference>